<dbReference type="RefSeq" id="WP_159975246.1">
    <property type="nucleotide sequence ID" value="NZ_BLIV01000002.1"/>
</dbReference>
<dbReference type="InterPro" id="IPR027417">
    <property type="entry name" value="P-loop_NTPase"/>
</dbReference>
<evidence type="ECO:0000313" key="3">
    <source>
        <dbReference type="Proteomes" id="UP000436522"/>
    </source>
</evidence>
<dbReference type="NCBIfam" id="TIGR02786">
    <property type="entry name" value="addB_alphas"/>
    <property type="match status" value="1"/>
</dbReference>
<dbReference type="InterPro" id="IPR038726">
    <property type="entry name" value="PDDEXK_AddAB-type"/>
</dbReference>
<dbReference type="AlphaFoldDB" id="A0A640VMA9"/>
<gene>
    <name evidence="2" type="ORF">So717_11260</name>
</gene>
<dbReference type="EMBL" id="BLIV01000002">
    <property type="protein sequence ID" value="GFE49373.1"/>
    <property type="molecule type" value="Genomic_DNA"/>
</dbReference>
<name>A0A640VMA9_9RHOB</name>
<reference evidence="2 3" key="1">
    <citation type="submission" date="2019-12" db="EMBL/GenBank/DDBJ databases">
        <title>Roseobacter cerasinus sp. nov., isolated from seawater around aquaculture.</title>
        <authorList>
            <person name="Muramatsu S."/>
            <person name="Takabe Y."/>
            <person name="Mori K."/>
            <person name="Takaichi S."/>
            <person name="Hanada S."/>
        </authorList>
    </citation>
    <scope>NUCLEOTIDE SEQUENCE [LARGE SCALE GENOMIC DNA]</scope>
    <source>
        <strain evidence="2 3">AI77</strain>
    </source>
</reference>
<sequence>MFEQSEEPRVFGLAPGVDFPKALTAGLIARMADRSPEAMARVHLIVNTRRMQRRLRQLFEQGDAGFMPRIRLLTELDKLDPTVAGPPAIPALRRRLDLIALVARLLEQQVELAPQSSLYALTDSLAALLDEMQGEGVSAQTIANLDVTDQSGHWQRALQFIRIAQGYLDQSDTPPDQEARQRSMVIALAQRWADAPPADPILIAGSTGSRGTTMLLMQAVATLPQGGLILPGFDFDMPIGVWDQLDEALTSEDHPQYRFHKVITALGLRPTDVRNWHDTRAPSPERNALVSLSLRPAPVTDAWLIEGPRLSGLADATAGVTLLDAPSPRDEALAIALRLRQAAETGETAALITPDRTLTRQVTAALDQWDILPDDSAGTPLHLSPPGRFLRHVAHLFTRRLDAEALLTLLKHPLTHSETDRGPHVLNTQRLELRIRARGLPYPDARGLVELLQSSVADDAGQAALLDWAAWVGQTFAGNERANQPLQDWVELHIILAESIAAGPGGTAPGELWKKKAGQKALAVMQGLKDQAAFGPAMSARDYADLVGALLSGEEVRDRDAPHPSIMIWGTLEARVQGADLVILAGLNEGSWPEAPKPDPWLNRALRHQAGLLLPERRIGLSAHDYQQAIGARDVWLTRSIRSDDAETVVSRWLNRLRNLLDGLPAQGGPDALNAMLARGRAWLARAAAFEQVEATPAAPRPSPMPPVAARPRALSVTDIKRLIRDPYAIYARHVLKLSPFGPLVQSPDALMRGTLAHDILERFIRDTVVDLSSLTTNHLMHIAHTVMTEEVPWPTARALWLARIEKIAPWFVERETIRRRMATPIAFEGEAKGKLVWPELGFTLSARADRIDVTEDGSAILYDYKTGKPPTLKQQTRFDKQLLIEAAMIEEGAFDAVGPSAVRQAVFIGLGADPEEVAAPLHKEPPVEVLDNLRALILAYLAPGQGFTARRMMEEDKIASDYDQLARFGEWDAADHPVPEDLS</sequence>
<dbReference type="InterPro" id="IPR014153">
    <property type="entry name" value="Ds_break_AddB"/>
</dbReference>
<dbReference type="InterPro" id="IPR011604">
    <property type="entry name" value="PDDEXK-like_dom_sf"/>
</dbReference>
<dbReference type="Gene3D" id="3.90.320.10">
    <property type="match status" value="1"/>
</dbReference>
<dbReference type="Pfam" id="PF12705">
    <property type="entry name" value="PDDEXK_1"/>
    <property type="match status" value="1"/>
</dbReference>
<dbReference type="OrthoDB" id="9780606at2"/>
<keyword evidence="3" id="KW-1185">Reference proteome</keyword>
<dbReference type="InterPro" id="IPR011335">
    <property type="entry name" value="Restrct_endonuc-II-like"/>
</dbReference>
<protein>
    <submittedName>
        <fullName evidence="2">Double-strand break repair protein AddB</fullName>
    </submittedName>
</protein>
<comment type="caution">
    <text evidence="2">The sequence shown here is derived from an EMBL/GenBank/DDBJ whole genome shotgun (WGS) entry which is preliminary data.</text>
</comment>
<evidence type="ECO:0000313" key="2">
    <source>
        <dbReference type="EMBL" id="GFE49373.1"/>
    </source>
</evidence>
<proteinExistence type="predicted"/>
<feature type="domain" description="PD-(D/E)XK endonuclease-like" evidence="1">
    <location>
        <begin position="715"/>
        <end position="913"/>
    </location>
</feature>
<accession>A0A640VMA9</accession>
<dbReference type="SUPFAM" id="SSF52980">
    <property type="entry name" value="Restriction endonuclease-like"/>
    <property type="match status" value="1"/>
</dbReference>
<evidence type="ECO:0000259" key="1">
    <source>
        <dbReference type="Pfam" id="PF12705"/>
    </source>
</evidence>
<organism evidence="2 3">
    <name type="scientific">Roseobacter cerasinus</name>
    <dbReference type="NCBI Taxonomy" id="2602289"/>
    <lineage>
        <taxon>Bacteria</taxon>
        <taxon>Pseudomonadati</taxon>
        <taxon>Pseudomonadota</taxon>
        <taxon>Alphaproteobacteria</taxon>
        <taxon>Rhodobacterales</taxon>
        <taxon>Roseobacteraceae</taxon>
        <taxon>Roseobacter</taxon>
    </lineage>
</organism>
<dbReference type="SUPFAM" id="SSF52540">
    <property type="entry name" value="P-loop containing nucleoside triphosphate hydrolases"/>
    <property type="match status" value="1"/>
</dbReference>
<dbReference type="Proteomes" id="UP000436522">
    <property type="component" value="Unassembled WGS sequence"/>
</dbReference>